<dbReference type="GO" id="GO:0004867">
    <property type="term" value="F:serine-type endopeptidase inhibitor activity"/>
    <property type="evidence" value="ECO:0007669"/>
    <property type="project" value="UniProtKB-KW"/>
</dbReference>
<evidence type="ECO:0000256" key="3">
    <source>
        <dbReference type="ARBA" id="ARBA00022900"/>
    </source>
</evidence>
<evidence type="ECO:0000256" key="4">
    <source>
        <dbReference type="ARBA" id="ARBA00023157"/>
    </source>
</evidence>
<keyword evidence="3 6" id="KW-0722">Serine protease inhibitor</keyword>
<dbReference type="eggNOG" id="ENOG502R3JY">
    <property type="taxonomic scope" value="Eukaryota"/>
</dbReference>
<keyword evidence="4" id="KW-1015">Disulfide bond</keyword>
<dbReference type="Gramene" id="OPUNC01G01550.1">
    <property type="protein sequence ID" value="OPUNC01G01550.1"/>
    <property type="gene ID" value="OPUNC01G01550"/>
</dbReference>
<evidence type="ECO:0000256" key="2">
    <source>
        <dbReference type="ARBA" id="ARBA00022690"/>
    </source>
</evidence>
<organism evidence="9">
    <name type="scientific">Oryza punctata</name>
    <name type="common">Red rice</name>
    <dbReference type="NCBI Taxonomy" id="4537"/>
    <lineage>
        <taxon>Eukaryota</taxon>
        <taxon>Viridiplantae</taxon>
        <taxon>Streptophyta</taxon>
        <taxon>Embryophyta</taxon>
        <taxon>Tracheophyta</taxon>
        <taxon>Spermatophyta</taxon>
        <taxon>Magnoliopsida</taxon>
        <taxon>Liliopsida</taxon>
        <taxon>Poales</taxon>
        <taxon>Poaceae</taxon>
        <taxon>BOP clade</taxon>
        <taxon>Oryzoideae</taxon>
        <taxon>Oryzeae</taxon>
        <taxon>Oryzinae</taxon>
        <taxon>Oryza</taxon>
    </lineage>
</organism>
<reference evidence="9" key="1">
    <citation type="submission" date="2015-04" db="UniProtKB">
        <authorList>
            <consortium name="EnsemblPlants"/>
        </authorList>
    </citation>
    <scope>IDENTIFICATION</scope>
</reference>
<reference evidence="9" key="2">
    <citation type="submission" date="2018-05" db="EMBL/GenBank/DDBJ databases">
        <title>OpunRS2 (Oryza punctata Reference Sequence Version 2).</title>
        <authorList>
            <person name="Zhang J."/>
            <person name="Kudrna D."/>
            <person name="Lee S."/>
            <person name="Talag J."/>
            <person name="Welchert J."/>
            <person name="Wing R.A."/>
        </authorList>
    </citation>
    <scope>NUCLEOTIDE SEQUENCE [LARGE SCALE GENOMIC DNA]</scope>
</reference>
<proteinExistence type="inferred from homology"/>
<feature type="chain" id="PRO_5002364172" description="Bowman-Birk serine protease inhibitors family domain-containing protein" evidence="7">
    <location>
        <begin position="25"/>
        <end position="393"/>
    </location>
</feature>
<dbReference type="EnsemblPlants" id="OPUNC01G01550.1">
    <property type="protein sequence ID" value="OPUNC01G01550.1"/>
    <property type="gene ID" value="OPUNC01G01550"/>
</dbReference>
<feature type="domain" description="Bowman-Birk serine protease inhibitors family" evidence="8">
    <location>
        <begin position="128"/>
        <end position="182"/>
    </location>
</feature>
<keyword evidence="10" id="KW-1185">Reference proteome</keyword>
<feature type="site" description="Reactive bond for trypsin" evidence="5">
    <location>
        <begin position="136"/>
        <end position="137"/>
    </location>
</feature>
<evidence type="ECO:0000256" key="6">
    <source>
        <dbReference type="RuleBase" id="RU003856"/>
    </source>
</evidence>
<evidence type="ECO:0000256" key="5">
    <source>
        <dbReference type="PIRSR" id="PIRSR600877-50"/>
    </source>
</evidence>
<dbReference type="SMART" id="SM00269">
    <property type="entry name" value="BowB"/>
    <property type="match status" value="4"/>
</dbReference>
<dbReference type="Gene3D" id="2.10.69.10">
    <property type="entry name" value="Cysteine Protease (Bromelain) Inhibitor, subunit H"/>
    <property type="match status" value="4"/>
</dbReference>
<evidence type="ECO:0000256" key="7">
    <source>
        <dbReference type="SAM" id="SignalP"/>
    </source>
</evidence>
<feature type="domain" description="Bowman-Birk serine protease inhibitors family" evidence="8">
    <location>
        <begin position="50"/>
        <end position="109"/>
    </location>
</feature>
<dbReference type="HOGENOM" id="CLU_059102_0_0_1"/>
<dbReference type="Proteomes" id="UP000026962">
    <property type="component" value="Chromosome 1"/>
</dbReference>
<evidence type="ECO:0000256" key="1">
    <source>
        <dbReference type="ARBA" id="ARBA00008506"/>
    </source>
</evidence>
<sequence>MKSGNLLTLTLGALLLAGISISSAAVTTNSNIRLPTDGGGDEWPAPPWDCCDNLKQSPVRIWPPKYRCLDEVDHCAAACEHCKHVDASSPSGGYVCQDVYWGVNPGPKCTGGDGGEATVRSSSRPWKCCDDAVCTRSMPPTCSCQDKVRSCSGGCGKCVQVDSQPPRFRCLDRYHGFPGPKSVNKSDTRRAGADRSMISLSKRSSIMKNLVTLSLFGALLLAVAGISADDNILLPTDGVVEANTRPWECCDKIEQSPLRSLPPRYRCNDVVKHCAATCAECDELPRSFPGHRRFVCRDWFIGFNPGPKCTGKKQHCDESSEEVVAAPATEEKERPWACCDTTVCTRSWPPTCNCADTVAECGGACVQCKPVASEPGRFQCLDRYHGFPGPKCH</sequence>
<evidence type="ECO:0000313" key="10">
    <source>
        <dbReference type="Proteomes" id="UP000026962"/>
    </source>
</evidence>
<name>A0A0E0JDK9_ORYPU</name>
<protein>
    <recommendedName>
        <fullName evidence="8">Bowman-Birk serine protease inhibitors family domain-containing protein</fullName>
    </recommendedName>
</protein>
<dbReference type="AlphaFoldDB" id="A0A0E0JDK9"/>
<feature type="domain" description="Bowman-Birk serine protease inhibitors family" evidence="8">
    <location>
        <begin position="249"/>
        <end position="309"/>
    </location>
</feature>
<dbReference type="Pfam" id="PF00228">
    <property type="entry name" value="Bowman-Birk_leg"/>
    <property type="match status" value="2"/>
</dbReference>
<dbReference type="InterPro" id="IPR035995">
    <property type="entry name" value="Bowman-Birk_prot_inh"/>
</dbReference>
<dbReference type="InterPro" id="IPR000877">
    <property type="entry name" value="Prot_inh_BBI"/>
</dbReference>
<dbReference type="GO" id="GO:0005576">
    <property type="term" value="C:extracellular region"/>
    <property type="evidence" value="ECO:0007669"/>
    <property type="project" value="InterPro"/>
</dbReference>
<accession>A0A0E0JDK9</accession>
<dbReference type="PANTHER" id="PTHR33479:SF22">
    <property type="entry name" value="BOWMAN-BIRK TYPE BRAN TRYPSIN INHIBITOR"/>
    <property type="match status" value="1"/>
</dbReference>
<dbReference type="PANTHER" id="PTHR33479">
    <property type="entry name" value="BOWMAN-BIRK TYPE BRAN TRYPSIN INHIBITOR"/>
    <property type="match status" value="1"/>
</dbReference>
<feature type="signal peptide" evidence="7">
    <location>
        <begin position="1"/>
        <end position="24"/>
    </location>
</feature>
<keyword evidence="7" id="KW-0732">Signal</keyword>
<dbReference type="CDD" id="cd00023">
    <property type="entry name" value="BBI"/>
    <property type="match status" value="4"/>
</dbReference>
<dbReference type="SUPFAM" id="SSF57247">
    <property type="entry name" value="Bowman-Birk inhibitor, BBI"/>
    <property type="match status" value="4"/>
</dbReference>
<evidence type="ECO:0000313" key="9">
    <source>
        <dbReference type="EnsemblPlants" id="OPUNC01G01550.1"/>
    </source>
</evidence>
<keyword evidence="2 6" id="KW-0646">Protease inhibitor</keyword>
<feature type="site" description="Reactive bond for trypsin" evidence="5">
    <location>
        <begin position="346"/>
        <end position="347"/>
    </location>
</feature>
<comment type="similarity">
    <text evidence="1 6">Belongs to the Bowman-Birk serine protease inhibitor family.</text>
</comment>
<evidence type="ECO:0000259" key="8">
    <source>
        <dbReference type="SMART" id="SM00269"/>
    </source>
</evidence>
<feature type="domain" description="Bowman-Birk serine protease inhibitors family" evidence="8">
    <location>
        <begin position="338"/>
        <end position="392"/>
    </location>
</feature>